<proteinExistence type="predicted"/>
<dbReference type="EMBL" id="KN838783">
    <property type="protein sequence ID" value="KIJ94663.1"/>
    <property type="molecule type" value="Genomic_DNA"/>
</dbReference>
<organism evidence="2 3">
    <name type="scientific">Laccaria amethystina LaAM-08-1</name>
    <dbReference type="NCBI Taxonomy" id="1095629"/>
    <lineage>
        <taxon>Eukaryota</taxon>
        <taxon>Fungi</taxon>
        <taxon>Dikarya</taxon>
        <taxon>Basidiomycota</taxon>
        <taxon>Agaricomycotina</taxon>
        <taxon>Agaricomycetes</taxon>
        <taxon>Agaricomycetidae</taxon>
        <taxon>Agaricales</taxon>
        <taxon>Agaricineae</taxon>
        <taxon>Hydnangiaceae</taxon>
        <taxon>Laccaria</taxon>
    </lineage>
</organism>
<keyword evidence="3" id="KW-1185">Reference proteome</keyword>
<evidence type="ECO:0000313" key="2">
    <source>
        <dbReference type="EMBL" id="KIJ94663.1"/>
    </source>
</evidence>
<gene>
    <name evidence="2" type="ORF">K443DRAFT_640989</name>
</gene>
<dbReference type="AlphaFoldDB" id="A0A0C9X051"/>
<dbReference type="Proteomes" id="UP000054477">
    <property type="component" value="Unassembled WGS sequence"/>
</dbReference>
<evidence type="ECO:0000313" key="3">
    <source>
        <dbReference type="Proteomes" id="UP000054477"/>
    </source>
</evidence>
<protein>
    <submittedName>
        <fullName evidence="2">Uncharacterized protein</fullName>
    </submittedName>
</protein>
<reference evidence="3" key="2">
    <citation type="submission" date="2015-01" db="EMBL/GenBank/DDBJ databases">
        <title>Evolutionary Origins and Diversification of the Mycorrhizal Mutualists.</title>
        <authorList>
            <consortium name="DOE Joint Genome Institute"/>
            <consortium name="Mycorrhizal Genomics Consortium"/>
            <person name="Kohler A."/>
            <person name="Kuo A."/>
            <person name="Nagy L.G."/>
            <person name="Floudas D."/>
            <person name="Copeland A."/>
            <person name="Barry K.W."/>
            <person name="Cichocki N."/>
            <person name="Veneault-Fourrey C."/>
            <person name="LaButti K."/>
            <person name="Lindquist E.A."/>
            <person name="Lipzen A."/>
            <person name="Lundell T."/>
            <person name="Morin E."/>
            <person name="Murat C."/>
            <person name="Riley R."/>
            <person name="Ohm R."/>
            <person name="Sun H."/>
            <person name="Tunlid A."/>
            <person name="Henrissat B."/>
            <person name="Grigoriev I.V."/>
            <person name="Hibbett D.S."/>
            <person name="Martin F."/>
        </authorList>
    </citation>
    <scope>NUCLEOTIDE SEQUENCE [LARGE SCALE GENOMIC DNA]</scope>
    <source>
        <strain evidence="3">LaAM-08-1</strain>
    </source>
</reference>
<accession>A0A0C9X051</accession>
<sequence>MSLSNTDVVQRQLAFPSRLLRSASSRLHFPASSPERRVFYLYLSAATGVPGRNPTLAEPLAFEVWVFRERLVRPNISSRPTLSPSHLPPSLSHFTYFSYPKYRAEAKRPSAPIPALICSSTSSSSSITIAPSDDPKTHPSLTQPRPYLASRTPRNPHADAHRALAYPRPAFLRDGQLPLLAVFSRDWNVDEPRTRMAFNWK</sequence>
<feature type="region of interest" description="Disordered" evidence="1">
    <location>
        <begin position="126"/>
        <end position="155"/>
    </location>
</feature>
<name>A0A0C9X051_9AGAR</name>
<evidence type="ECO:0000256" key="1">
    <source>
        <dbReference type="SAM" id="MobiDB-lite"/>
    </source>
</evidence>
<dbReference type="HOGENOM" id="CLU_1360604_0_0_1"/>
<reference evidence="2 3" key="1">
    <citation type="submission" date="2014-04" db="EMBL/GenBank/DDBJ databases">
        <authorList>
            <consortium name="DOE Joint Genome Institute"/>
            <person name="Kuo A."/>
            <person name="Kohler A."/>
            <person name="Nagy L.G."/>
            <person name="Floudas D."/>
            <person name="Copeland A."/>
            <person name="Barry K.W."/>
            <person name="Cichocki N."/>
            <person name="Veneault-Fourrey C."/>
            <person name="LaButti K."/>
            <person name="Lindquist E.A."/>
            <person name="Lipzen A."/>
            <person name="Lundell T."/>
            <person name="Morin E."/>
            <person name="Murat C."/>
            <person name="Sun H."/>
            <person name="Tunlid A."/>
            <person name="Henrissat B."/>
            <person name="Grigoriev I.V."/>
            <person name="Hibbett D.S."/>
            <person name="Martin F."/>
            <person name="Nordberg H.P."/>
            <person name="Cantor M.N."/>
            <person name="Hua S.X."/>
        </authorList>
    </citation>
    <scope>NUCLEOTIDE SEQUENCE [LARGE SCALE GENOMIC DNA]</scope>
    <source>
        <strain evidence="2 3">LaAM-08-1</strain>
    </source>
</reference>